<dbReference type="Pfam" id="PF07869">
    <property type="entry name" value="DUF1656"/>
    <property type="match status" value="1"/>
</dbReference>
<dbReference type="AlphaFoldDB" id="A0A850RA74"/>
<evidence type="ECO:0000256" key="4">
    <source>
        <dbReference type="ARBA" id="ARBA00023136"/>
    </source>
</evidence>
<organism evidence="6 7">
    <name type="scientific">Allochromatium humboldtianum</name>
    <dbReference type="NCBI Taxonomy" id="504901"/>
    <lineage>
        <taxon>Bacteria</taxon>
        <taxon>Pseudomonadati</taxon>
        <taxon>Pseudomonadota</taxon>
        <taxon>Gammaproteobacteria</taxon>
        <taxon>Chromatiales</taxon>
        <taxon>Chromatiaceae</taxon>
        <taxon>Allochromatium</taxon>
    </lineage>
</organism>
<dbReference type="Proteomes" id="UP000592294">
    <property type="component" value="Unassembled WGS sequence"/>
</dbReference>
<keyword evidence="4 5" id="KW-0472">Membrane</keyword>
<sequence length="69" mass="7956">MSGETNLFGVYLHAFLVTAVLAFVLTLVVHRLLVWLKVYRHVWHPALFETAVFVICWALVLNLPEYARS</sequence>
<name>A0A850RA74_9GAMM</name>
<evidence type="ECO:0000256" key="2">
    <source>
        <dbReference type="ARBA" id="ARBA00022692"/>
    </source>
</evidence>
<gene>
    <name evidence="6" type="ORF">HW932_02495</name>
</gene>
<feature type="transmembrane region" description="Helical" evidence="5">
    <location>
        <begin position="12"/>
        <end position="34"/>
    </location>
</feature>
<keyword evidence="7" id="KW-1185">Reference proteome</keyword>
<evidence type="ECO:0000256" key="5">
    <source>
        <dbReference type="SAM" id="Phobius"/>
    </source>
</evidence>
<keyword evidence="1" id="KW-1003">Cell membrane</keyword>
<evidence type="ECO:0000313" key="7">
    <source>
        <dbReference type="Proteomes" id="UP000592294"/>
    </source>
</evidence>
<accession>A0A850RA74</accession>
<dbReference type="EMBL" id="JABZEO010000002">
    <property type="protein sequence ID" value="NVZ08127.1"/>
    <property type="molecule type" value="Genomic_DNA"/>
</dbReference>
<proteinExistence type="predicted"/>
<reference evidence="6 7" key="1">
    <citation type="submission" date="2020-06" db="EMBL/GenBank/DDBJ databases">
        <title>Whole-genome sequence of Allochromatium humboldtianum DSM 21881, type strain.</title>
        <authorList>
            <person name="Kyndt J.A."/>
            <person name="Meyer T.E."/>
        </authorList>
    </citation>
    <scope>NUCLEOTIDE SEQUENCE [LARGE SCALE GENOMIC DNA]</scope>
    <source>
        <strain evidence="6 7">DSM 21881</strain>
    </source>
</reference>
<keyword evidence="3 5" id="KW-1133">Transmembrane helix</keyword>
<evidence type="ECO:0000256" key="1">
    <source>
        <dbReference type="ARBA" id="ARBA00022475"/>
    </source>
</evidence>
<keyword evidence="2 5" id="KW-0812">Transmembrane</keyword>
<dbReference type="RefSeq" id="WP_012970672.1">
    <property type="nucleotide sequence ID" value="NZ_JABZEO010000002.1"/>
</dbReference>
<evidence type="ECO:0000313" key="6">
    <source>
        <dbReference type="EMBL" id="NVZ08127.1"/>
    </source>
</evidence>
<comment type="caution">
    <text evidence="6">The sequence shown here is derived from an EMBL/GenBank/DDBJ whole genome shotgun (WGS) entry which is preliminary data.</text>
</comment>
<protein>
    <submittedName>
        <fullName evidence="6">DUF1656 domain-containing protein</fullName>
    </submittedName>
</protein>
<feature type="transmembrane region" description="Helical" evidence="5">
    <location>
        <begin position="46"/>
        <end position="63"/>
    </location>
</feature>
<evidence type="ECO:0000256" key="3">
    <source>
        <dbReference type="ARBA" id="ARBA00022989"/>
    </source>
</evidence>
<dbReference type="InterPro" id="IPR012451">
    <property type="entry name" value="DUF1656"/>
</dbReference>